<sequence>MTFIAPMPSLGAPAFPFLGLRKLAKSRVIRIGDEASARAALGADGFAPTLASPGRSLEDLARIALG</sequence>
<dbReference type="Proteomes" id="UP000289411">
    <property type="component" value="Unassembled WGS sequence"/>
</dbReference>
<dbReference type="RefSeq" id="WP_129218046.1">
    <property type="nucleotide sequence ID" value="NZ_QYBC01000003.1"/>
</dbReference>
<keyword evidence="2" id="KW-1185">Reference proteome</keyword>
<protein>
    <submittedName>
        <fullName evidence="1">Uncharacterized protein</fullName>
    </submittedName>
</protein>
<comment type="caution">
    <text evidence="1">The sequence shown here is derived from an EMBL/GenBank/DDBJ whole genome shotgun (WGS) entry which is preliminary data.</text>
</comment>
<dbReference type="AlphaFoldDB" id="A0A4Q2RGQ2"/>
<proteinExistence type="predicted"/>
<reference evidence="1 2" key="2">
    <citation type="submission" date="2019-02" db="EMBL/GenBank/DDBJ databases">
        <title>'Lichenibacterium ramalinii' gen. nov. sp. nov., 'Lichenibacterium minor' gen. nov. sp. nov.</title>
        <authorList>
            <person name="Pankratov T."/>
        </authorList>
    </citation>
    <scope>NUCLEOTIDE SEQUENCE [LARGE SCALE GENOMIC DNA]</scope>
    <source>
        <strain evidence="1 2">RmlP001</strain>
    </source>
</reference>
<reference evidence="1 2" key="1">
    <citation type="submission" date="2018-09" db="EMBL/GenBank/DDBJ databases">
        <authorList>
            <person name="Grouzdev D.S."/>
            <person name="Krutkina M.S."/>
        </authorList>
    </citation>
    <scope>NUCLEOTIDE SEQUENCE [LARGE SCALE GENOMIC DNA]</scope>
    <source>
        <strain evidence="1 2">RmlP001</strain>
    </source>
</reference>
<evidence type="ECO:0000313" key="1">
    <source>
        <dbReference type="EMBL" id="RYB06691.1"/>
    </source>
</evidence>
<accession>A0A4Q2RGQ2</accession>
<organism evidence="1 2">
    <name type="scientific">Lichenibacterium ramalinae</name>
    <dbReference type="NCBI Taxonomy" id="2316527"/>
    <lineage>
        <taxon>Bacteria</taxon>
        <taxon>Pseudomonadati</taxon>
        <taxon>Pseudomonadota</taxon>
        <taxon>Alphaproteobacteria</taxon>
        <taxon>Hyphomicrobiales</taxon>
        <taxon>Lichenihabitantaceae</taxon>
        <taxon>Lichenibacterium</taxon>
    </lineage>
</organism>
<dbReference type="EMBL" id="QYBC01000003">
    <property type="protein sequence ID" value="RYB06691.1"/>
    <property type="molecule type" value="Genomic_DNA"/>
</dbReference>
<name>A0A4Q2RGQ2_9HYPH</name>
<gene>
    <name evidence="1" type="ORF">D3272_05015</name>
</gene>
<evidence type="ECO:0000313" key="2">
    <source>
        <dbReference type="Proteomes" id="UP000289411"/>
    </source>
</evidence>